<evidence type="ECO:0000313" key="2">
    <source>
        <dbReference type="Proteomes" id="UP001307889"/>
    </source>
</evidence>
<keyword evidence="2" id="KW-1185">Reference proteome</keyword>
<organism evidence="1 2">
    <name type="scientific">Nesidiocoris tenuis</name>
    <dbReference type="NCBI Taxonomy" id="355587"/>
    <lineage>
        <taxon>Eukaryota</taxon>
        <taxon>Metazoa</taxon>
        <taxon>Ecdysozoa</taxon>
        <taxon>Arthropoda</taxon>
        <taxon>Hexapoda</taxon>
        <taxon>Insecta</taxon>
        <taxon>Pterygota</taxon>
        <taxon>Neoptera</taxon>
        <taxon>Paraneoptera</taxon>
        <taxon>Hemiptera</taxon>
        <taxon>Heteroptera</taxon>
        <taxon>Panheteroptera</taxon>
        <taxon>Cimicomorpha</taxon>
        <taxon>Miridae</taxon>
        <taxon>Dicyphina</taxon>
        <taxon>Nesidiocoris</taxon>
    </lineage>
</organism>
<reference evidence="1 2" key="1">
    <citation type="submission" date="2023-09" db="EMBL/GenBank/DDBJ databases">
        <title>Nesidiocoris tenuis whole genome shotgun sequence.</title>
        <authorList>
            <person name="Shibata T."/>
            <person name="Shimoda M."/>
            <person name="Kobayashi T."/>
            <person name="Uehara T."/>
        </authorList>
    </citation>
    <scope>NUCLEOTIDE SEQUENCE [LARGE SCALE GENOMIC DNA]</scope>
    <source>
        <strain evidence="1 2">Japan</strain>
    </source>
</reference>
<sequence>MDRLNFFMHHLSIESCRGCELLPKAGTFIDGIVVATLQKKNPVVLGETSIILSILEESKCSFPGTITEFLNNEIGYCQLRSRKLLVCFDLRKSLKLNAFWDSAS</sequence>
<gene>
    <name evidence="1" type="ORF">NTJ_09166</name>
</gene>
<proteinExistence type="predicted"/>
<protein>
    <submittedName>
        <fullName evidence="1">Uncharacterized protein</fullName>
    </submittedName>
</protein>
<evidence type="ECO:0000313" key="1">
    <source>
        <dbReference type="EMBL" id="BES96355.1"/>
    </source>
</evidence>
<accession>A0ABN7AVY7</accession>
<name>A0ABN7AVY7_9HEMI</name>
<dbReference type="Proteomes" id="UP001307889">
    <property type="component" value="Chromosome 7"/>
</dbReference>
<dbReference type="EMBL" id="AP028915">
    <property type="protein sequence ID" value="BES96355.1"/>
    <property type="molecule type" value="Genomic_DNA"/>
</dbReference>